<sequence>MLVMRILREALWVVRNFDDQLLPMVHQNWEALINRFRDEELEVRQEAVK</sequence>
<dbReference type="OrthoDB" id="5865642at2759"/>
<proteinExistence type="predicted"/>
<dbReference type="Proteomes" id="UP000271889">
    <property type="component" value="Unassembled WGS sequence"/>
</dbReference>
<dbReference type="Pfam" id="PF24181">
    <property type="entry name" value="TPR_TTI1_C"/>
    <property type="match status" value="1"/>
</dbReference>
<protein>
    <recommendedName>
        <fullName evidence="1">TTI1 C-terminal TPR domain-containing protein</fullName>
    </recommendedName>
</protein>
<evidence type="ECO:0000259" key="1">
    <source>
        <dbReference type="Pfam" id="PF24181"/>
    </source>
</evidence>
<evidence type="ECO:0000313" key="3">
    <source>
        <dbReference type="Proteomes" id="UP000271889"/>
    </source>
</evidence>
<organism evidence="2 3">
    <name type="scientific">Cylicostephanus goldi</name>
    <name type="common">Nematode worm</name>
    <dbReference type="NCBI Taxonomy" id="71465"/>
    <lineage>
        <taxon>Eukaryota</taxon>
        <taxon>Metazoa</taxon>
        <taxon>Ecdysozoa</taxon>
        <taxon>Nematoda</taxon>
        <taxon>Chromadorea</taxon>
        <taxon>Rhabditida</taxon>
        <taxon>Rhabditina</taxon>
        <taxon>Rhabditomorpha</taxon>
        <taxon>Strongyloidea</taxon>
        <taxon>Strongylidae</taxon>
        <taxon>Cylicostephanus</taxon>
    </lineage>
</organism>
<gene>
    <name evidence="2" type="ORF">CGOC_LOCUS13580</name>
</gene>
<dbReference type="InterPro" id="IPR057567">
    <property type="entry name" value="TPR_TTI1_C"/>
</dbReference>
<accession>A0A3P7NQ14</accession>
<evidence type="ECO:0000313" key="2">
    <source>
        <dbReference type="EMBL" id="VDN37828.1"/>
    </source>
</evidence>
<feature type="non-terminal residue" evidence="2">
    <location>
        <position position="49"/>
    </location>
</feature>
<reference evidence="2 3" key="1">
    <citation type="submission" date="2018-11" db="EMBL/GenBank/DDBJ databases">
        <authorList>
            <consortium name="Pathogen Informatics"/>
        </authorList>
    </citation>
    <scope>NUCLEOTIDE SEQUENCE [LARGE SCALE GENOMIC DNA]</scope>
</reference>
<dbReference type="EMBL" id="UYRV01132782">
    <property type="protein sequence ID" value="VDN37828.1"/>
    <property type="molecule type" value="Genomic_DNA"/>
</dbReference>
<name>A0A3P7NQ14_CYLGO</name>
<dbReference type="AlphaFoldDB" id="A0A3P7NQ14"/>
<feature type="domain" description="TTI1 C-terminal TPR" evidence="1">
    <location>
        <begin position="2"/>
        <end position="49"/>
    </location>
</feature>
<keyword evidence="3" id="KW-1185">Reference proteome</keyword>